<reference evidence="2" key="1">
    <citation type="submission" date="2018-05" db="EMBL/GenBank/DDBJ databases">
        <authorList>
            <person name="Nie L."/>
        </authorList>
    </citation>
    <scope>NUCLEOTIDE SEQUENCE [LARGE SCALE GENOMIC DNA]</scope>
    <source>
        <strain evidence="2">NL</strain>
    </source>
</reference>
<keyword evidence="2" id="KW-1185">Reference proteome</keyword>
<name>A0A328BL85_9BACT</name>
<dbReference type="OrthoDB" id="883330at2"/>
<evidence type="ECO:0000313" key="2">
    <source>
        <dbReference type="Proteomes" id="UP000248553"/>
    </source>
</evidence>
<dbReference type="RefSeq" id="WP_111477845.1">
    <property type="nucleotide sequence ID" value="NZ_QHKM01000002.1"/>
</dbReference>
<proteinExistence type="predicted"/>
<gene>
    <name evidence="1" type="ORF">DLM85_09375</name>
</gene>
<dbReference type="EMBL" id="QHKM01000002">
    <property type="protein sequence ID" value="RAK68232.1"/>
    <property type="molecule type" value="Genomic_DNA"/>
</dbReference>
<dbReference type="Proteomes" id="UP000248553">
    <property type="component" value="Unassembled WGS sequence"/>
</dbReference>
<evidence type="ECO:0000313" key="1">
    <source>
        <dbReference type="EMBL" id="RAK68232.1"/>
    </source>
</evidence>
<comment type="caution">
    <text evidence="1">The sequence shown here is derived from an EMBL/GenBank/DDBJ whole genome shotgun (WGS) entry which is preliminary data.</text>
</comment>
<organism evidence="1 2">
    <name type="scientific">Hymenobacter edaphi</name>
    <dbReference type="NCBI Taxonomy" id="2211146"/>
    <lineage>
        <taxon>Bacteria</taxon>
        <taxon>Pseudomonadati</taxon>
        <taxon>Bacteroidota</taxon>
        <taxon>Cytophagia</taxon>
        <taxon>Cytophagales</taxon>
        <taxon>Hymenobacteraceae</taxon>
        <taxon>Hymenobacter</taxon>
    </lineage>
</organism>
<sequence>MNIEAVGQQYALNDGEIRAVELSLRYGGSAASNASVQLRVRKLISKNKYESCLLTLELSGVTKALIDEDFTTGVYYSDIVLTELSNGLFYLSLDPFGNSGKPHEKDNLVLVAQRLTIHEA</sequence>
<dbReference type="AlphaFoldDB" id="A0A328BL85"/>
<accession>A0A328BL85</accession>
<protein>
    <submittedName>
        <fullName evidence="1">Uncharacterized protein</fullName>
    </submittedName>
</protein>